<evidence type="ECO:0000313" key="3">
    <source>
        <dbReference type="RefSeq" id="XP_028036461.1"/>
    </source>
</evidence>
<organism evidence="2 3">
    <name type="scientific">Bombyx mandarina</name>
    <name type="common">Wild silk moth</name>
    <name type="synonym">Wild silkworm</name>
    <dbReference type="NCBI Taxonomy" id="7092"/>
    <lineage>
        <taxon>Eukaryota</taxon>
        <taxon>Metazoa</taxon>
        <taxon>Ecdysozoa</taxon>
        <taxon>Arthropoda</taxon>
        <taxon>Hexapoda</taxon>
        <taxon>Insecta</taxon>
        <taxon>Pterygota</taxon>
        <taxon>Neoptera</taxon>
        <taxon>Endopterygota</taxon>
        <taxon>Lepidoptera</taxon>
        <taxon>Glossata</taxon>
        <taxon>Ditrysia</taxon>
        <taxon>Bombycoidea</taxon>
        <taxon>Bombycidae</taxon>
        <taxon>Bombycinae</taxon>
        <taxon>Bombyx</taxon>
    </lineage>
</organism>
<reference evidence="3" key="1">
    <citation type="submission" date="2025-08" db="UniProtKB">
        <authorList>
            <consortium name="RefSeq"/>
        </authorList>
    </citation>
    <scope>IDENTIFICATION</scope>
    <source>
        <tissue evidence="3">Silk gland</tissue>
    </source>
</reference>
<dbReference type="PANTHER" id="PTHR11008">
    <property type="entry name" value="PROTEIN TAKEOUT-LIKE PROTEIN"/>
    <property type="match status" value="1"/>
</dbReference>
<dbReference type="InterPro" id="IPR038606">
    <property type="entry name" value="To_sf"/>
</dbReference>
<feature type="signal peptide" evidence="1">
    <location>
        <begin position="1"/>
        <end position="20"/>
    </location>
</feature>
<dbReference type="InterPro" id="IPR010562">
    <property type="entry name" value="Haemolymph_juvenile_hormone-bd"/>
</dbReference>
<keyword evidence="2" id="KW-1185">Reference proteome</keyword>
<dbReference type="SMART" id="SM00700">
    <property type="entry name" value="JHBP"/>
    <property type="match status" value="1"/>
</dbReference>
<accession>A0A6J2K2J4</accession>
<feature type="chain" id="PRO_5027123467" evidence="1">
    <location>
        <begin position="21"/>
        <end position="238"/>
    </location>
</feature>
<dbReference type="PANTHER" id="PTHR11008:SF32">
    <property type="entry name" value="CIRCADIAN CLOCK-CONTROLLED PROTEIN DAYWAKE-RELATED"/>
    <property type="match status" value="1"/>
</dbReference>
<proteinExistence type="predicted"/>
<dbReference type="AlphaFoldDB" id="A0A6J2K2J4"/>
<keyword evidence="1" id="KW-0732">Signal</keyword>
<dbReference type="Pfam" id="PF06585">
    <property type="entry name" value="JHBP"/>
    <property type="match status" value="1"/>
</dbReference>
<dbReference type="Gene3D" id="3.15.10.30">
    <property type="entry name" value="Haemolymph juvenile hormone binding protein"/>
    <property type="match status" value="1"/>
</dbReference>
<evidence type="ECO:0000313" key="2">
    <source>
        <dbReference type="Proteomes" id="UP000504629"/>
    </source>
</evidence>
<evidence type="ECO:0000256" key="1">
    <source>
        <dbReference type="SAM" id="SignalP"/>
    </source>
</evidence>
<dbReference type="RefSeq" id="XP_028036461.1">
    <property type="nucleotide sequence ID" value="XM_028180660.1"/>
</dbReference>
<dbReference type="GeneID" id="114247654"/>
<dbReference type="Proteomes" id="UP000504629">
    <property type="component" value="Unplaced"/>
</dbReference>
<dbReference type="KEGG" id="bman:114247654"/>
<sequence length="238" mass="26812">MIKKLILCAALFILDANAGAIDFIKPCAWNDKACILDSSKLALPYFVKGIPEIGVSPVDPFTIDEVNADNGELKLLFKDIKVEGISKCEIGEIERPTDKTHLRFILYCPILITGKYKSGGKILLVDVEGEGDTEIKTDKARIEVDIKMKTIVKDGKSYYKFTSFDYKYEPIEKLHFKFDNMFNGDKAKAEPFLKLLDQSWKELAQLGNPLIKAIVMKETANIEKIFLAMPIEEIELPA</sequence>
<dbReference type="GO" id="GO:0005615">
    <property type="term" value="C:extracellular space"/>
    <property type="evidence" value="ECO:0007669"/>
    <property type="project" value="TreeGrafter"/>
</dbReference>
<name>A0A6J2K2J4_BOMMA</name>
<dbReference type="OrthoDB" id="6591956at2759"/>
<gene>
    <name evidence="3" type="primary">LOC114247654</name>
</gene>
<protein>
    <submittedName>
        <fullName evidence="3">Circadian clock-controlled protein-like</fullName>
    </submittedName>
</protein>